<evidence type="ECO:0000313" key="5">
    <source>
        <dbReference type="Proteomes" id="UP000660024"/>
    </source>
</evidence>
<comment type="caution">
    <text evidence="4">The sequence shown here is derived from an EMBL/GenBank/DDBJ whole genome shotgun (WGS) entry which is preliminary data.</text>
</comment>
<gene>
    <name evidence="4" type="ORF">I5M32_11595</name>
</gene>
<evidence type="ECO:0000313" key="4">
    <source>
        <dbReference type="EMBL" id="MBK0383601.1"/>
    </source>
</evidence>
<dbReference type="GO" id="GO:0016787">
    <property type="term" value="F:hydrolase activity"/>
    <property type="evidence" value="ECO:0007669"/>
    <property type="project" value="UniProtKB-KW"/>
</dbReference>
<accession>A0ABS1BLI2</accession>
<dbReference type="RefSeq" id="WP_200586478.1">
    <property type="nucleotide sequence ID" value="NZ_JAEHFY010000015.1"/>
</dbReference>
<dbReference type="Gene3D" id="3.40.50.1820">
    <property type="entry name" value="alpha/beta hydrolase"/>
    <property type="match status" value="1"/>
</dbReference>
<proteinExistence type="predicted"/>
<dbReference type="InterPro" id="IPR050300">
    <property type="entry name" value="GDXG_lipolytic_enzyme"/>
</dbReference>
<evidence type="ECO:0000259" key="3">
    <source>
        <dbReference type="Pfam" id="PF20434"/>
    </source>
</evidence>
<evidence type="ECO:0000256" key="1">
    <source>
        <dbReference type="ARBA" id="ARBA00022801"/>
    </source>
</evidence>
<keyword evidence="1 4" id="KW-0378">Hydrolase</keyword>
<reference evidence="4 5" key="1">
    <citation type="submission" date="2020-12" db="EMBL/GenBank/DDBJ databases">
        <title>Bacterial novel species Pedobacter sp. SD-b isolated from soil.</title>
        <authorList>
            <person name="Jung H.-Y."/>
        </authorList>
    </citation>
    <scope>NUCLEOTIDE SEQUENCE [LARGE SCALE GENOMIC DNA]</scope>
    <source>
        <strain evidence="4 5">SD-b</strain>
    </source>
</reference>
<feature type="chain" id="PRO_5045912514" evidence="2">
    <location>
        <begin position="26"/>
        <end position="302"/>
    </location>
</feature>
<protein>
    <submittedName>
        <fullName evidence="4">Alpha/beta hydrolase</fullName>
    </submittedName>
</protein>
<sequence length="302" mass="33037">MMNKYKIGCLIIACCLSSRSFSQVAFPLYDGAVPNSKNLAEANLNNDKKGYAPTITAFVNKTTQKNRAAIIFLPGGGYNSVAYNGGGNGIAEYFQNLGLAAFILKYRVPTDDFMLDKKTGPIQDLQQAIIWVKEHAEEYGIDTAKVGILGSSAGGHLAAMGSTQFATNFVENPKHYSLRPAFSVLLYPVISFADSIMHKGSRDNLLGKNPSPALIKQYSNELNVTSDTPPTLLIQAQDDPTVPVANSIVYFEALTKNKVEAEMHIYPHGGHGFGAYNKTTPDNWLERCKNWMIMNGWLEGAK</sequence>
<keyword evidence="2" id="KW-0732">Signal</keyword>
<name>A0ABS1BLI2_9SPHI</name>
<keyword evidence="5" id="KW-1185">Reference proteome</keyword>
<dbReference type="InterPro" id="IPR049492">
    <property type="entry name" value="BD-FAE-like_dom"/>
</dbReference>
<dbReference type="InterPro" id="IPR029058">
    <property type="entry name" value="AB_hydrolase_fold"/>
</dbReference>
<dbReference type="EMBL" id="JAEHFY010000015">
    <property type="protein sequence ID" value="MBK0383601.1"/>
    <property type="molecule type" value="Genomic_DNA"/>
</dbReference>
<feature type="domain" description="BD-FAE-like" evidence="3">
    <location>
        <begin position="59"/>
        <end position="253"/>
    </location>
</feature>
<organism evidence="4 5">
    <name type="scientific">Pedobacter segetis</name>
    <dbReference type="NCBI Taxonomy" id="2793069"/>
    <lineage>
        <taxon>Bacteria</taxon>
        <taxon>Pseudomonadati</taxon>
        <taxon>Bacteroidota</taxon>
        <taxon>Sphingobacteriia</taxon>
        <taxon>Sphingobacteriales</taxon>
        <taxon>Sphingobacteriaceae</taxon>
        <taxon>Pedobacter</taxon>
    </lineage>
</organism>
<evidence type="ECO:0000256" key="2">
    <source>
        <dbReference type="SAM" id="SignalP"/>
    </source>
</evidence>
<dbReference type="Pfam" id="PF20434">
    <property type="entry name" value="BD-FAE"/>
    <property type="match status" value="1"/>
</dbReference>
<dbReference type="PANTHER" id="PTHR48081">
    <property type="entry name" value="AB HYDROLASE SUPERFAMILY PROTEIN C4A8.06C"/>
    <property type="match status" value="1"/>
</dbReference>
<dbReference type="Proteomes" id="UP000660024">
    <property type="component" value="Unassembled WGS sequence"/>
</dbReference>
<dbReference type="PANTHER" id="PTHR48081:SF6">
    <property type="entry name" value="PEPTIDASE S9 PROLYL OLIGOPEPTIDASE CATALYTIC DOMAIN-CONTAINING PROTEIN"/>
    <property type="match status" value="1"/>
</dbReference>
<feature type="signal peptide" evidence="2">
    <location>
        <begin position="1"/>
        <end position="25"/>
    </location>
</feature>
<dbReference type="SUPFAM" id="SSF53474">
    <property type="entry name" value="alpha/beta-Hydrolases"/>
    <property type="match status" value="1"/>
</dbReference>